<dbReference type="PROSITE" id="PS00636">
    <property type="entry name" value="DNAJ_1"/>
    <property type="match status" value="1"/>
</dbReference>
<dbReference type="Pfam" id="PF00226">
    <property type="entry name" value="DnaJ"/>
    <property type="match status" value="1"/>
</dbReference>
<dbReference type="AlphaFoldDB" id="A0A251U3B4"/>
<evidence type="ECO:0000313" key="3">
    <source>
        <dbReference type="EMBL" id="KAF5805696.1"/>
    </source>
</evidence>
<dbReference type="SMART" id="SM00271">
    <property type="entry name" value="DnaJ"/>
    <property type="match status" value="1"/>
</dbReference>
<dbReference type="InParanoid" id="A0A251U3B4"/>
<feature type="domain" description="J" evidence="2">
    <location>
        <begin position="66"/>
        <end position="130"/>
    </location>
</feature>
<dbReference type="Pfam" id="PF23551">
    <property type="entry name" value="Zn_ribbon_20"/>
    <property type="match status" value="1"/>
</dbReference>
<keyword evidence="4" id="KW-0346">Stress response</keyword>
<evidence type="ECO:0000313" key="5">
    <source>
        <dbReference type="Proteomes" id="UP000215914"/>
    </source>
</evidence>
<dbReference type="FunCoup" id="A0A251U3B4">
    <property type="interactions" value="2384"/>
</dbReference>
<evidence type="ECO:0000259" key="2">
    <source>
        <dbReference type="PROSITE" id="PS50076"/>
    </source>
</evidence>
<dbReference type="InterPro" id="IPR024593">
    <property type="entry name" value="DUF3444"/>
</dbReference>
<dbReference type="EMBL" id="MNCJ02000320">
    <property type="protein sequence ID" value="KAF5805696.1"/>
    <property type="molecule type" value="Genomic_DNA"/>
</dbReference>
<reference evidence="4" key="2">
    <citation type="submission" date="2017-02" db="EMBL/GenBank/DDBJ databases">
        <title>Sunflower complete genome.</title>
        <authorList>
            <person name="Langlade N."/>
            <person name="Munos S."/>
        </authorList>
    </citation>
    <scope>NUCLEOTIDE SEQUENCE [LARGE SCALE GENOMIC DNA]</scope>
    <source>
        <tissue evidence="4">Leaves</tissue>
    </source>
</reference>
<dbReference type="STRING" id="4232.A0A251U3B4"/>
<feature type="compositionally biased region" description="Basic and acidic residues" evidence="1">
    <location>
        <begin position="347"/>
        <end position="358"/>
    </location>
</feature>
<feature type="compositionally biased region" description="Low complexity" evidence="1">
    <location>
        <begin position="178"/>
        <end position="187"/>
    </location>
</feature>
<dbReference type="OMA" id="PLENRNM"/>
<keyword evidence="5" id="KW-1185">Reference proteome</keyword>
<feature type="region of interest" description="Disordered" evidence="1">
    <location>
        <begin position="133"/>
        <end position="187"/>
    </location>
</feature>
<dbReference type="OrthoDB" id="66964at2759"/>
<reference evidence="3" key="3">
    <citation type="submission" date="2020-06" db="EMBL/GenBank/DDBJ databases">
        <title>Helianthus annuus Genome sequencing and assembly Release 2.</title>
        <authorList>
            <person name="Gouzy J."/>
            <person name="Langlade N."/>
            <person name="Munos S."/>
        </authorList>
    </citation>
    <scope>NUCLEOTIDE SEQUENCE</scope>
    <source>
        <tissue evidence="3">Leaves</tissue>
    </source>
</reference>
<dbReference type="PANTHER" id="PTHR44137:SF32">
    <property type="entry name" value="DNAJ HEAT SHOCK AMINO-TERMINAL DOMAIN PROTEIN"/>
    <property type="match status" value="1"/>
</dbReference>
<sequence>MECNKDEAIRAKTIAEKKLSDKDYVGAKKFILKAQTLYPGLDGVTQMLTTLDVYIASENIISEEMDWYGILGANPNDDDETIKRHYRKLALMLHPDKNKSVGADGAFKLLSEAWSLLSDKAQRLAYNQKCRRGLQANGPSQSGSPPAAANGVAKRATTKPSSSRNHPVPRYNPPVVRPPAAAAAPQVVSRRTDTFWTICHGCKMHYEYLNKYLDEILRCPNCNQCFVAKEMPPPSNLPNSTVPQRHQNPGPPPSGLSTDPSIATKAASVVKQVNDRLKREREELYSGWPSKKNKVDDGSRSSGVKIMSTGNIFNNFVNRSRRELSPFETKHMLMRRARAEIRKKLKEWDSMEKSKENKVSQNSQTPDQQEEEEEEQVAMTVPDPDFHDFDLDRTENSFEDNQVWSAYDDDDGMPRFYALIHKVLSRKPLKMKISWLNSKTTAEFGSFDWLGYGFRKTLGEFRIGRHEVNTSLNSFSQKVEWKRSPRGTVIILPRKGQVWALYRNWSRDWNESIPDDVIHKYDMVQVLEDYNEEQGVPVSPLIKFAGFRTVFHPQTEVKVIPKEEMFRFSHQVPMYLLTGSEAHNSPKDCLELDPAATPLDLIQESTGTNDNSQQK</sequence>
<dbReference type="Proteomes" id="UP000215914">
    <property type="component" value="Chromosome 8"/>
</dbReference>
<protein>
    <submittedName>
        <fullName evidence="3">DnaJ domain, Chaperone J-domain superfamily</fullName>
    </submittedName>
    <submittedName>
        <fullName evidence="4">Putative DNAJ heat shock N-terminal domain-containing protein</fullName>
    </submittedName>
</protein>
<dbReference type="Gramene" id="mRNA:HanXRQr2_Chr05g0212501">
    <property type="protein sequence ID" value="CDS:HanXRQr2_Chr05g0212501.1"/>
    <property type="gene ID" value="HanXRQr2_Chr05g0212501"/>
</dbReference>
<dbReference type="InterPro" id="IPR018253">
    <property type="entry name" value="DnaJ_domain_CS"/>
</dbReference>
<dbReference type="InterPro" id="IPR001623">
    <property type="entry name" value="DnaJ_domain"/>
</dbReference>
<feature type="region of interest" description="Disordered" evidence="1">
    <location>
        <begin position="596"/>
        <end position="615"/>
    </location>
</feature>
<feature type="compositionally biased region" description="Polar residues" evidence="1">
    <location>
        <begin position="237"/>
        <end position="247"/>
    </location>
</feature>
<dbReference type="Pfam" id="PF11926">
    <property type="entry name" value="DUF3444"/>
    <property type="match status" value="1"/>
</dbReference>
<organism evidence="4 5">
    <name type="scientific">Helianthus annuus</name>
    <name type="common">Common sunflower</name>
    <dbReference type="NCBI Taxonomy" id="4232"/>
    <lineage>
        <taxon>Eukaryota</taxon>
        <taxon>Viridiplantae</taxon>
        <taxon>Streptophyta</taxon>
        <taxon>Embryophyta</taxon>
        <taxon>Tracheophyta</taxon>
        <taxon>Spermatophyta</taxon>
        <taxon>Magnoliopsida</taxon>
        <taxon>eudicotyledons</taxon>
        <taxon>Gunneridae</taxon>
        <taxon>Pentapetalae</taxon>
        <taxon>asterids</taxon>
        <taxon>campanulids</taxon>
        <taxon>Asterales</taxon>
        <taxon>Asteraceae</taxon>
        <taxon>Asteroideae</taxon>
        <taxon>Heliantheae alliance</taxon>
        <taxon>Heliantheae</taxon>
        <taxon>Helianthus</taxon>
    </lineage>
</organism>
<evidence type="ECO:0000313" key="4">
    <source>
        <dbReference type="EMBL" id="OTG17845.1"/>
    </source>
</evidence>
<name>A0A251U3B4_HELAN</name>
<dbReference type="Gene3D" id="1.10.287.110">
    <property type="entry name" value="DnaJ domain"/>
    <property type="match status" value="1"/>
</dbReference>
<feature type="region of interest" description="Disordered" evidence="1">
    <location>
        <begin position="347"/>
        <end position="392"/>
    </location>
</feature>
<feature type="region of interest" description="Disordered" evidence="1">
    <location>
        <begin position="236"/>
        <end position="260"/>
    </location>
</feature>
<dbReference type="InterPro" id="IPR036869">
    <property type="entry name" value="J_dom_sf"/>
</dbReference>
<feature type="compositionally biased region" description="Polar residues" evidence="1">
    <location>
        <begin position="603"/>
        <end position="615"/>
    </location>
</feature>
<dbReference type="PRINTS" id="PR00625">
    <property type="entry name" value="JDOMAIN"/>
</dbReference>
<dbReference type="PANTHER" id="PTHR44137">
    <property type="entry name" value="BNAC03G44070D PROTEIN"/>
    <property type="match status" value="1"/>
</dbReference>
<reference evidence="3 5" key="1">
    <citation type="journal article" date="2017" name="Nature">
        <title>The sunflower genome provides insights into oil metabolism, flowering and Asterid evolution.</title>
        <authorList>
            <person name="Badouin H."/>
            <person name="Gouzy J."/>
            <person name="Grassa C.J."/>
            <person name="Murat F."/>
            <person name="Staton S.E."/>
            <person name="Cottret L."/>
            <person name="Lelandais-Briere C."/>
            <person name="Owens G.L."/>
            <person name="Carrere S."/>
            <person name="Mayjonade B."/>
            <person name="Legrand L."/>
            <person name="Gill N."/>
            <person name="Kane N.C."/>
            <person name="Bowers J.E."/>
            <person name="Hubner S."/>
            <person name="Bellec A."/>
            <person name="Berard A."/>
            <person name="Berges H."/>
            <person name="Blanchet N."/>
            <person name="Boniface M.C."/>
            <person name="Brunel D."/>
            <person name="Catrice O."/>
            <person name="Chaidir N."/>
            <person name="Claudel C."/>
            <person name="Donnadieu C."/>
            <person name="Faraut T."/>
            <person name="Fievet G."/>
            <person name="Helmstetter N."/>
            <person name="King M."/>
            <person name="Knapp S.J."/>
            <person name="Lai Z."/>
            <person name="Le Paslier M.C."/>
            <person name="Lippi Y."/>
            <person name="Lorenzon L."/>
            <person name="Mandel J.R."/>
            <person name="Marage G."/>
            <person name="Marchand G."/>
            <person name="Marquand E."/>
            <person name="Bret-Mestries E."/>
            <person name="Morien E."/>
            <person name="Nambeesan S."/>
            <person name="Nguyen T."/>
            <person name="Pegot-Espagnet P."/>
            <person name="Pouilly N."/>
            <person name="Raftis F."/>
            <person name="Sallet E."/>
            <person name="Schiex T."/>
            <person name="Thomas J."/>
            <person name="Vandecasteele C."/>
            <person name="Vares D."/>
            <person name="Vear F."/>
            <person name="Vautrin S."/>
            <person name="Crespi M."/>
            <person name="Mangin B."/>
            <person name="Burke J.M."/>
            <person name="Salse J."/>
            <person name="Munos S."/>
            <person name="Vincourt P."/>
            <person name="Rieseberg L.H."/>
            <person name="Langlade N.B."/>
        </authorList>
    </citation>
    <scope>NUCLEOTIDE SEQUENCE [LARGE SCALE GENOMIC DNA]</scope>
    <source>
        <strain evidence="5">cv. SF193</strain>
        <tissue evidence="3">Leaves</tissue>
    </source>
</reference>
<accession>A0A251U3B4</accession>
<gene>
    <name evidence="4" type="ORF">HannXRQ_Chr08g0216691</name>
    <name evidence="3" type="ORF">HanXRQr2_Chr05g0212501</name>
</gene>
<evidence type="ECO:0000256" key="1">
    <source>
        <dbReference type="SAM" id="MobiDB-lite"/>
    </source>
</evidence>
<dbReference type="InterPro" id="IPR056988">
    <property type="entry name" value="Zn_ribbon_pln"/>
</dbReference>
<dbReference type="CDD" id="cd06257">
    <property type="entry name" value="DnaJ"/>
    <property type="match status" value="1"/>
</dbReference>
<dbReference type="PROSITE" id="PS50076">
    <property type="entry name" value="DNAJ_2"/>
    <property type="match status" value="1"/>
</dbReference>
<dbReference type="SUPFAM" id="SSF46565">
    <property type="entry name" value="Chaperone J-domain"/>
    <property type="match status" value="1"/>
</dbReference>
<dbReference type="EMBL" id="CM007897">
    <property type="protein sequence ID" value="OTG17845.1"/>
    <property type="molecule type" value="Genomic_DNA"/>
</dbReference>
<proteinExistence type="predicted"/>